<dbReference type="GO" id="GO:0017004">
    <property type="term" value="P:cytochrome complex assembly"/>
    <property type="evidence" value="ECO:0007669"/>
    <property type="project" value="InterPro"/>
</dbReference>
<gene>
    <name evidence="8" type="ORF">DVS28_a4617</name>
</gene>
<comment type="subcellular location">
    <subcellularLocation>
        <location evidence="1">Membrane</location>
        <topology evidence="1">Multi-pass membrane protein</topology>
    </subcellularLocation>
</comment>
<dbReference type="Pfam" id="PF02683">
    <property type="entry name" value="DsbD_TM"/>
    <property type="match status" value="1"/>
</dbReference>
<feature type="transmembrane region" description="Helical" evidence="6">
    <location>
        <begin position="157"/>
        <end position="184"/>
    </location>
</feature>
<evidence type="ECO:0000256" key="5">
    <source>
        <dbReference type="ARBA" id="ARBA00023136"/>
    </source>
</evidence>
<feature type="transmembrane region" description="Helical" evidence="6">
    <location>
        <begin position="32"/>
        <end position="60"/>
    </location>
</feature>
<evidence type="ECO:0000256" key="4">
    <source>
        <dbReference type="ARBA" id="ARBA00022989"/>
    </source>
</evidence>
<dbReference type="InterPro" id="IPR051790">
    <property type="entry name" value="Cytochrome_c-biogenesis_DsbD"/>
</dbReference>
<evidence type="ECO:0000256" key="3">
    <source>
        <dbReference type="ARBA" id="ARBA00022692"/>
    </source>
</evidence>
<dbReference type="Proteomes" id="UP000264006">
    <property type="component" value="Chromosome"/>
</dbReference>
<reference evidence="8 9" key="1">
    <citation type="submission" date="2018-09" db="EMBL/GenBank/DDBJ databases">
        <title>Complete genome sequence of Euzebya sp. DY32-46 isolated from seawater of Pacific Ocean.</title>
        <authorList>
            <person name="Xu L."/>
            <person name="Wu Y.-H."/>
            <person name="Xu X.-W."/>
        </authorList>
    </citation>
    <scope>NUCLEOTIDE SEQUENCE [LARGE SCALE GENOMIC DNA]</scope>
    <source>
        <strain evidence="8 9">DY32-46</strain>
    </source>
</reference>
<feature type="transmembrane region" description="Helical" evidence="6">
    <location>
        <begin position="81"/>
        <end position="103"/>
    </location>
</feature>
<dbReference type="GO" id="GO:0016020">
    <property type="term" value="C:membrane"/>
    <property type="evidence" value="ECO:0007669"/>
    <property type="project" value="UniProtKB-SubCell"/>
</dbReference>
<keyword evidence="3 6" id="KW-0812">Transmembrane</keyword>
<protein>
    <submittedName>
        <fullName evidence="8">Cytochrome c-type biogenesis protein CcdA</fullName>
    </submittedName>
</protein>
<sequence length="271" mass="27924">MIPMPAQLVFAQAGDIAQQAQSAITDANLLVAAGVALIAGIVSFASPCVVPLVPGYLAYMTGLSGADIREGGGGAAARARVLSGGLLFVLGFAIPFTLLGLTAGSLSRTLATRPWQIGLGLMVMLLGIAFTGLLPFDFLRREARITDNAIDKGVLGALPLGFVFGVGWTPCIGPALAAILTLSVTSGGGSSVRGGVLAFVYAVGLGLPFILFGLLFNRLGRVLGFLRRNAGRLQIGGGVMLALVGLAIATGLWDRFIEWTRPFISGFEPPI</sequence>
<dbReference type="EMBL" id="CP031165">
    <property type="protein sequence ID" value="AXV09278.1"/>
    <property type="molecule type" value="Genomic_DNA"/>
</dbReference>
<evidence type="ECO:0000256" key="6">
    <source>
        <dbReference type="SAM" id="Phobius"/>
    </source>
</evidence>
<feature type="transmembrane region" description="Helical" evidence="6">
    <location>
        <begin position="115"/>
        <end position="136"/>
    </location>
</feature>
<dbReference type="PANTHER" id="PTHR31272:SF4">
    <property type="entry name" value="CYTOCHROME C-TYPE BIOGENESIS PROTEIN HI_1454-RELATED"/>
    <property type="match status" value="1"/>
</dbReference>
<evidence type="ECO:0000313" key="9">
    <source>
        <dbReference type="Proteomes" id="UP000264006"/>
    </source>
</evidence>
<dbReference type="InterPro" id="IPR003834">
    <property type="entry name" value="Cyt_c_assmbl_TM_dom"/>
</dbReference>
<evidence type="ECO:0000256" key="1">
    <source>
        <dbReference type="ARBA" id="ARBA00004141"/>
    </source>
</evidence>
<organism evidence="8 9">
    <name type="scientific">Euzebya pacifica</name>
    <dbReference type="NCBI Taxonomy" id="1608957"/>
    <lineage>
        <taxon>Bacteria</taxon>
        <taxon>Bacillati</taxon>
        <taxon>Actinomycetota</taxon>
        <taxon>Nitriliruptoria</taxon>
        <taxon>Euzebyales</taxon>
    </lineage>
</organism>
<dbReference type="KEGG" id="euz:DVS28_a4617"/>
<feature type="transmembrane region" description="Helical" evidence="6">
    <location>
        <begin position="196"/>
        <end position="215"/>
    </location>
</feature>
<accession>A0A346Y481</accession>
<feature type="domain" description="Cytochrome C biogenesis protein transmembrane" evidence="7">
    <location>
        <begin position="31"/>
        <end position="219"/>
    </location>
</feature>
<dbReference type="AlphaFoldDB" id="A0A346Y481"/>
<comment type="similarity">
    <text evidence="2">Belongs to the DsbD family.</text>
</comment>
<keyword evidence="9" id="KW-1185">Reference proteome</keyword>
<evidence type="ECO:0000259" key="7">
    <source>
        <dbReference type="Pfam" id="PF02683"/>
    </source>
</evidence>
<feature type="transmembrane region" description="Helical" evidence="6">
    <location>
        <begin position="235"/>
        <end position="253"/>
    </location>
</feature>
<proteinExistence type="inferred from homology"/>
<name>A0A346Y481_9ACTN</name>
<keyword evidence="4 6" id="KW-1133">Transmembrane helix</keyword>
<dbReference type="PANTHER" id="PTHR31272">
    <property type="entry name" value="CYTOCHROME C-TYPE BIOGENESIS PROTEIN HI_1454-RELATED"/>
    <property type="match status" value="1"/>
</dbReference>
<evidence type="ECO:0000256" key="2">
    <source>
        <dbReference type="ARBA" id="ARBA00006143"/>
    </source>
</evidence>
<evidence type="ECO:0000313" key="8">
    <source>
        <dbReference type="EMBL" id="AXV09278.1"/>
    </source>
</evidence>
<dbReference type="RefSeq" id="WP_216826234.1">
    <property type="nucleotide sequence ID" value="NZ_CAXIBR010000140.1"/>
</dbReference>
<keyword evidence="5 6" id="KW-0472">Membrane</keyword>